<dbReference type="Pfam" id="PF01202">
    <property type="entry name" value="SKI"/>
    <property type="match status" value="1"/>
</dbReference>
<proteinExistence type="predicted"/>
<protein>
    <recommendedName>
        <fullName evidence="4">Shikimate kinase I</fullName>
    </recommendedName>
</protein>
<dbReference type="EMBL" id="BAZW01000007">
    <property type="protein sequence ID" value="GAO29262.1"/>
    <property type="molecule type" value="Genomic_DNA"/>
</dbReference>
<name>A0A0E9LUJ4_9BACT</name>
<organism evidence="2 3">
    <name type="scientific">Geofilum rubicundum JCM 15548</name>
    <dbReference type="NCBI Taxonomy" id="1236989"/>
    <lineage>
        <taxon>Bacteria</taxon>
        <taxon>Pseudomonadati</taxon>
        <taxon>Bacteroidota</taxon>
        <taxon>Bacteroidia</taxon>
        <taxon>Marinilabiliales</taxon>
        <taxon>Marinilabiliaceae</taxon>
        <taxon>Geofilum</taxon>
    </lineage>
</organism>
<dbReference type="STRING" id="1236989.JCM15548_11430"/>
<dbReference type="SUPFAM" id="SSF52540">
    <property type="entry name" value="P-loop containing nucleoside triphosphate hydrolases"/>
    <property type="match status" value="1"/>
</dbReference>
<reference evidence="2 3" key="1">
    <citation type="journal article" date="2015" name="Microbes Environ.">
        <title>Distribution and evolution of nitrogen fixation genes in the phylum bacteroidetes.</title>
        <authorList>
            <person name="Inoue J."/>
            <person name="Oshima K."/>
            <person name="Suda W."/>
            <person name="Sakamoto M."/>
            <person name="Iino T."/>
            <person name="Noda S."/>
            <person name="Hongoh Y."/>
            <person name="Hattori M."/>
            <person name="Ohkuma M."/>
        </authorList>
    </citation>
    <scope>NUCLEOTIDE SEQUENCE [LARGE SCALE GENOMIC DNA]</scope>
    <source>
        <strain evidence="2">JCM 15548</strain>
    </source>
</reference>
<evidence type="ECO:0000256" key="1">
    <source>
        <dbReference type="SAM" id="MobiDB-lite"/>
    </source>
</evidence>
<dbReference type="Gene3D" id="3.40.50.300">
    <property type="entry name" value="P-loop containing nucleotide triphosphate hydrolases"/>
    <property type="match status" value="1"/>
</dbReference>
<sequence length="68" mass="7541">MTVTRVFLTGFMGSGKTTVGQMLARALQWRFIDLDQHIEKNRDKASAIFSAPGGKRPSGKWSTRPSSK</sequence>
<dbReference type="PRINTS" id="PR01100">
    <property type="entry name" value="SHIKIMTKNASE"/>
</dbReference>
<feature type="region of interest" description="Disordered" evidence="1">
    <location>
        <begin position="46"/>
        <end position="68"/>
    </location>
</feature>
<comment type="caution">
    <text evidence="2">The sequence shown here is derived from an EMBL/GenBank/DDBJ whole genome shotgun (WGS) entry which is preliminary data.</text>
</comment>
<evidence type="ECO:0008006" key="4">
    <source>
        <dbReference type="Google" id="ProtNLM"/>
    </source>
</evidence>
<evidence type="ECO:0000313" key="3">
    <source>
        <dbReference type="Proteomes" id="UP000032900"/>
    </source>
</evidence>
<dbReference type="RefSeq" id="WP_262486907.1">
    <property type="nucleotide sequence ID" value="NZ_BAZW01000007.1"/>
</dbReference>
<accession>A0A0E9LUJ4</accession>
<keyword evidence="3" id="KW-1185">Reference proteome</keyword>
<evidence type="ECO:0000313" key="2">
    <source>
        <dbReference type="EMBL" id="GAO29262.1"/>
    </source>
</evidence>
<dbReference type="AlphaFoldDB" id="A0A0E9LUJ4"/>
<dbReference type="Proteomes" id="UP000032900">
    <property type="component" value="Unassembled WGS sequence"/>
</dbReference>
<dbReference type="InterPro" id="IPR031322">
    <property type="entry name" value="Shikimate/glucono_kinase"/>
</dbReference>
<dbReference type="InterPro" id="IPR027417">
    <property type="entry name" value="P-loop_NTPase"/>
</dbReference>
<gene>
    <name evidence="2" type="ORF">JCM15548_11430</name>
</gene>